<dbReference type="GO" id="GO:0015144">
    <property type="term" value="F:carbohydrate transmembrane transporter activity"/>
    <property type="evidence" value="ECO:0007669"/>
    <property type="project" value="InterPro"/>
</dbReference>
<evidence type="ECO:0000256" key="3">
    <source>
        <dbReference type="ARBA" id="ARBA00022448"/>
    </source>
</evidence>
<dbReference type="GO" id="GO:0016020">
    <property type="term" value="C:membrane"/>
    <property type="evidence" value="ECO:0007669"/>
    <property type="project" value="UniProtKB-SubCell"/>
</dbReference>
<dbReference type="Proteomes" id="UP000327157">
    <property type="component" value="Chromosome 10"/>
</dbReference>
<protein>
    <submittedName>
        <fullName evidence="11">Polyol transporter 1</fullName>
    </submittedName>
</protein>
<sequence>MSGASLFIKENLNISDVQVEVLNGTLNIYSLIGFTLAGKTSDWLGRWYTIVLAGTIFFIGALLMGFAPNYAFLMFGRFIAGLHCRDLSSLVSWLPHIFPRGLFHYHIILSYNILTIFVFVNVGILLGYVSNFALAKLPIHLNWRIMLGIGAIPSVFLALGVLAMPESPRWLVMQGRLRDAKRVLNRTSSSEEESQLRLDEIKEAVGIPKDSKDEVVQVSKRSQGEGIWKELLIRPTPAVRHILIVALGTHFFQQLSGTDSVVLYSPRIFEKAGITSYNDKLLTTMAVGFVKTIAILVATFQVDRFGRRILLLSSVGRMVVSFILGVGLAVVDQSHSKVPWAVRLCITIVLFIVVFFSIGLGPITWVYRSEIFPLQLRAQGYSMGVAVNRVTSGVMSMTFISLYKAITIGVAFFLYMGITTLSWVFFYTLYPETQGRFLEDMEVLFGKYHKWREANAMLNKTKQVVHGFGDDNKAQIH</sequence>
<evidence type="ECO:0000256" key="1">
    <source>
        <dbReference type="ARBA" id="ARBA00004141"/>
    </source>
</evidence>
<keyword evidence="5 9" id="KW-0812">Transmembrane</keyword>
<keyword evidence="6" id="KW-0769">Symport</keyword>
<feature type="transmembrane region" description="Helical" evidence="9">
    <location>
        <begin position="340"/>
        <end position="367"/>
    </location>
</feature>
<evidence type="ECO:0000259" key="10">
    <source>
        <dbReference type="PROSITE" id="PS50850"/>
    </source>
</evidence>
<dbReference type="Pfam" id="PF00083">
    <property type="entry name" value="Sugar_tr"/>
    <property type="match status" value="1"/>
</dbReference>
<dbReference type="FunFam" id="1.20.1250.20:FF:000025">
    <property type="entry name" value="probable polyol transporter 4"/>
    <property type="match status" value="1"/>
</dbReference>
<feature type="transmembrane region" description="Helical" evidence="9">
    <location>
        <begin position="141"/>
        <end position="164"/>
    </location>
</feature>
<dbReference type="InterPro" id="IPR005828">
    <property type="entry name" value="MFS_sugar_transport-like"/>
</dbReference>
<dbReference type="InterPro" id="IPR045262">
    <property type="entry name" value="STP/PLT_plant"/>
</dbReference>
<evidence type="ECO:0000256" key="4">
    <source>
        <dbReference type="ARBA" id="ARBA00022597"/>
    </source>
</evidence>
<name>A0A5N5FJI6_9ROSA</name>
<feature type="transmembrane region" description="Helical" evidence="9">
    <location>
        <begin position="309"/>
        <end position="328"/>
    </location>
</feature>
<reference evidence="11 12" key="3">
    <citation type="submission" date="2019-11" db="EMBL/GenBank/DDBJ databases">
        <title>A de novo genome assembly of a pear dwarfing rootstock.</title>
        <authorList>
            <person name="Wang F."/>
            <person name="Wang J."/>
            <person name="Li S."/>
            <person name="Zhang Y."/>
            <person name="Fang M."/>
            <person name="Ma L."/>
            <person name="Zhao Y."/>
            <person name="Jiang S."/>
        </authorList>
    </citation>
    <scope>NUCLEOTIDE SEQUENCE [LARGE SCALE GENOMIC DNA]</scope>
    <source>
        <strain evidence="11">S2</strain>
        <tissue evidence="11">Leaf</tissue>
    </source>
</reference>
<gene>
    <name evidence="11" type="ORF">D8674_004088</name>
</gene>
<evidence type="ECO:0000256" key="7">
    <source>
        <dbReference type="ARBA" id="ARBA00022989"/>
    </source>
</evidence>
<comment type="subcellular location">
    <subcellularLocation>
        <location evidence="1">Membrane</location>
        <topology evidence="1">Multi-pass membrane protein</topology>
    </subcellularLocation>
</comment>
<accession>A0A5N5FJI6</accession>
<feature type="transmembrane region" description="Helical" evidence="9">
    <location>
        <begin position="47"/>
        <end position="67"/>
    </location>
</feature>
<dbReference type="PRINTS" id="PR00171">
    <property type="entry name" value="SUGRTRNSPORT"/>
</dbReference>
<dbReference type="InterPro" id="IPR020846">
    <property type="entry name" value="MFS_dom"/>
</dbReference>
<feature type="transmembrane region" description="Helical" evidence="9">
    <location>
        <begin position="405"/>
        <end position="430"/>
    </location>
</feature>
<keyword evidence="4" id="KW-0762">Sugar transport</keyword>
<dbReference type="PROSITE" id="PS50850">
    <property type="entry name" value="MFS"/>
    <property type="match status" value="1"/>
</dbReference>
<comment type="similarity">
    <text evidence="2">Belongs to the major facilitator superfamily. Sugar transporter (TC 2.A.1.1) family.</text>
</comment>
<dbReference type="PANTHER" id="PTHR23500">
    <property type="entry name" value="SOLUTE CARRIER FAMILY 2, FACILITATED GLUCOSE TRANSPORTER"/>
    <property type="match status" value="1"/>
</dbReference>
<evidence type="ECO:0000256" key="8">
    <source>
        <dbReference type="ARBA" id="ARBA00023136"/>
    </source>
</evidence>
<evidence type="ECO:0000256" key="6">
    <source>
        <dbReference type="ARBA" id="ARBA00022847"/>
    </source>
</evidence>
<evidence type="ECO:0000313" key="11">
    <source>
        <dbReference type="EMBL" id="KAB2603083.1"/>
    </source>
</evidence>
<feature type="transmembrane region" description="Helical" evidence="9">
    <location>
        <begin position="103"/>
        <end position="129"/>
    </location>
</feature>
<dbReference type="SUPFAM" id="SSF103473">
    <property type="entry name" value="MFS general substrate transporter"/>
    <property type="match status" value="1"/>
</dbReference>
<evidence type="ECO:0000256" key="5">
    <source>
        <dbReference type="ARBA" id="ARBA00022692"/>
    </source>
</evidence>
<dbReference type="GO" id="GO:0015293">
    <property type="term" value="F:symporter activity"/>
    <property type="evidence" value="ECO:0007669"/>
    <property type="project" value="UniProtKB-KW"/>
</dbReference>
<comment type="caution">
    <text evidence="11">The sequence shown here is derived from an EMBL/GenBank/DDBJ whole genome shotgun (WGS) entry which is preliminary data.</text>
</comment>
<dbReference type="AlphaFoldDB" id="A0A5N5FJI6"/>
<dbReference type="PANTHER" id="PTHR23500:SF424">
    <property type="entry name" value="POLYOL TRANSPORTER 5"/>
    <property type="match status" value="1"/>
</dbReference>
<dbReference type="Gene3D" id="1.20.1250.20">
    <property type="entry name" value="MFS general substrate transporter like domains"/>
    <property type="match status" value="1"/>
</dbReference>
<organism evidence="11 12">
    <name type="scientific">Pyrus ussuriensis x Pyrus communis</name>
    <dbReference type="NCBI Taxonomy" id="2448454"/>
    <lineage>
        <taxon>Eukaryota</taxon>
        <taxon>Viridiplantae</taxon>
        <taxon>Streptophyta</taxon>
        <taxon>Embryophyta</taxon>
        <taxon>Tracheophyta</taxon>
        <taxon>Spermatophyta</taxon>
        <taxon>Magnoliopsida</taxon>
        <taxon>eudicotyledons</taxon>
        <taxon>Gunneridae</taxon>
        <taxon>Pentapetalae</taxon>
        <taxon>rosids</taxon>
        <taxon>fabids</taxon>
        <taxon>Rosales</taxon>
        <taxon>Rosaceae</taxon>
        <taxon>Amygdaloideae</taxon>
        <taxon>Maleae</taxon>
        <taxon>Pyrus</taxon>
    </lineage>
</organism>
<reference evidence="12" key="2">
    <citation type="submission" date="2019-10" db="EMBL/GenBank/DDBJ databases">
        <title>A de novo genome assembly of a pear dwarfing rootstock.</title>
        <authorList>
            <person name="Wang F."/>
            <person name="Wang J."/>
            <person name="Li S."/>
            <person name="Zhang Y."/>
            <person name="Fang M."/>
            <person name="Ma L."/>
            <person name="Zhao Y."/>
            <person name="Jiang S."/>
        </authorList>
    </citation>
    <scope>NUCLEOTIDE SEQUENCE [LARGE SCALE GENOMIC DNA]</scope>
</reference>
<evidence type="ECO:0000313" key="12">
    <source>
        <dbReference type="Proteomes" id="UP000327157"/>
    </source>
</evidence>
<keyword evidence="3" id="KW-0813">Transport</keyword>
<dbReference type="InterPro" id="IPR036259">
    <property type="entry name" value="MFS_trans_sf"/>
</dbReference>
<feature type="domain" description="Major facilitator superfamily (MFS) profile" evidence="10">
    <location>
        <begin position="1"/>
        <end position="434"/>
    </location>
</feature>
<keyword evidence="12" id="KW-1185">Reference proteome</keyword>
<evidence type="ECO:0000256" key="9">
    <source>
        <dbReference type="SAM" id="Phobius"/>
    </source>
</evidence>
<keyword evidence="7 9" id="KW-1133">Transmembrane helix</keyword>
<keyword evidence="8 9" id="KW-0472">Membrane</keyword>
<dbReference type="OrthoDB" id="6339427at2759"/>
<proteinExistence type="inferred from homology"/>
<evidence type="ECO:0000256" key="2">
    <source>
        <dbReference type="ARBA" id="ARBA00010992"/>
    </source>
</evidence>
<reference evidence="11 12" key="1">
    <citation type="submission" date="2019-09" db="EMBL/GenBank/DDBJ databases">
        <authorList>
            <person name="Ou C."/>
        </authorList>
    </citation>
    <scope>NUCLEOTIDE SEQUENCE [LARGE SCALE GENOMIC DNA]</scope>
    <source>
        <strain evidence="11">S2</strain>
        <tissue evidence="11">Leaf</tissue>
    </source>
</reference>
<dbReference type="InterPro" id="IPR003663">
    <property type="entry name" value="Sugar/inositol_transpt"/>
</dbReference>
<dbReference type="EMBL" id="SMOL01000695">
    <property type="protein sequence ID" value="KAB2603083.1"/>
    <property type="molecule type" value="Genomic_DNA"/>
</dbReference>